<feature type="chain" id="PRO_5029680846" description="Secreted protein" evidence="1">
    <location>
        <begin position="27"/>
        <end position="208"/>
    </location>
</feature>
<accession>A0A7J5DST5</accession>
<organism evidence="2 3">
    <name type="scientific">Nocardioides simplex</name>
    <name type="common">Arthrobacter simplex</name>
    <dbReference type="NCBI Taxonomy" id="2045"/>
    <lineage>
        <taxon>Bacteria</taxon>
        <taxon>Bacillati</taxon>
        <taxon>Actinomycetota</taxon>
        <taxon>Actinomycetes</taxon>
        <taxon>Propionibacteriales</taxon>
        <taxon>Nocardioidaceae</taxon>
        <taxon>Pimelobacter</taxon>
    </lineage>
</organism>
<protein>
    <recommendedName>
        <fullName evidence="4">Secreted protein</fullName>
    </recommendedName>
</protein>
<dbReference type="Proteomes" id="UP000449906">
    <property type="component" value="Unassembled WGS sequence"/>
</dbReference>
<reference evidence="2 3" key="1">
    <citation type="submission" date="2019-09" db="EMBL/GenBank/DDBJ databases">
        <title>Pimelobacter sp. isolated from Paulinella.</title>
        <authorList>
            <person name="Jeong S.E."/>
        </authorList>
    </citation>
    <scope>NUCLEOTIDE SEQUENCE [LARGE SCALE GENOMIC DNA]</scope>
    <source>
        <strain evidence="2 3">Pch-N</strain>
    </source>
</reference>
<keyword evidence="1" id="KW-0732">Signal</keyword>
<dbReference type="AlphaFoldDB" id="A0A7J5DST5"/>
<comment type="caution">
    <text evidence="2">The sequence shown here is derived from an EMBL/GenBank/DDBJ whole genome shotgun (WGS) entry which is preliminary data.</text>
</comment>
<name>A0A7J5DST5_NOCSI</name>
<sequence length="208" mass="21004">MRNIRAALAALATAATLVVASTPAHAATTYTPNGGPAVKLVGTGITLTDLPANQAFTCTASTLDGPVASPGTSRTYGSATAALTSTTGPCTNAVVGPTTVTQLGSWSLGVTGDEVTPGRWPARLDGVRLRMRSSTCDLTLEGTVEGTFDEGTQRFTPRTGASGLVITAAGGTYCALVLDMRVGDEIEVGGHWTNVPPAGSTPLTVDNP</sequence>
<feature type="signal peptide" evidence="1">
    <location>
        <begin position="1"/>
        <end position="26"/>
    </location>
</feature>
<proteinExistence type="predicted"/>
<evidence type="ECO:0000313" key="2">
    <source>
        <dbReference type="EMBL" id="KAB2808204.1"/>
    </source>
</evidence>
<gene>
    <name evidence="2" type="ORF">F9L07_22000</name>
</gene>
<evidence type="ECO:0008006" key="4">
    <source>
        <dbReference type="Google" id="ProtNLM"/>
    </source>
</evidence>
<evidence type="ECO:0000256" key="1">
    <source>
        <dbReference type="SAM" id="SignalP"/>
    </source>
</evidence>
<dbReference type="EMBL" id="WBVM01000003">
    <property type="protein sequence ID" value="KAB2808204.1"/>
    <property type="molecule type" value="Genomic_DNA"/>
</dbReference>
<evidence type="ECO:0000313" key="3">
    <source>
        <dbReference type="Proteomes" id="UP000449906"/>
    </source>
</evidence>
<dbReference type="RefSeq" id="WP_151581897.1">
    <property type="nucleotide sequence ID" value="NZ_WBVM01000003.1"/>
</dbReference>